<organism evidence="1 2">
    <name type="scientific">Pocillopora damicornis</name>
    <name type="common">Cauliflower coral</name>
    <name type="synonym">Millepora damicornis</name>
    <dbReference type="NCBI Taxonomy" id="46731"/>
    <lineage>
        <taxon>Eukaryota</taxon>
        <taxon>Metazoa</taxon>
        <taxon>Cnidaria</taxon>
        <taxon>Anthozoa</taxon>
        <taxon>Hexacorallia</taxon>
        <taxon>Scleractinia</taxon>
        <taxon>Astrocoeniina</taxon>
        <taxon>Pocilloporidae</taxon>
        <taxon>Pocillopora</taxon>
    </lineage>
</organism>
<dbReference type="EMBL" id="RCHS01001758">
    <property type="protein sequence ID" value="RMX51523.1"/>
    <property type="molecule type" value="Genomic_DNA"/>
</dbReference>
<dbReference type="OrthoDB" id="5983370at2759"/>
<sequence length="88" mass="10034">MVAGSHSGDEKRQFWGHCRKEYLYICRQCPFPITCKVHGCANVVEPDPAWRSGGTTLQGHSTQQFTKAEPIRVDHSRRVELVIRLVAR</sequence>
<accession>A0A3M6UCV1</accession>
<evidence type="ECO:0000313" key="1">
    <source>
        <dbReference type="EMBL" id="RMX51523.1"/>
    </source>
</evidence>
<dbReference type="Proteomes" id="UP000275408">
    <property type="component" value="Unassembled WGS sequence"/>
</dbReference>
<evidence type="ECO:0000313" key="2">
    <source>
        <dbReference type="Proteomes" id="UP000275408"/>
    </source>
</evidence>
<reference evidence="1 2" key="1">
    <citation type="journal article" date="2018" name="Sci. Rep.">
        <title>Comparative analysis of the Pocillopora damicornis genome highlights role of immune system in coral evolution.</title>
        <authorList>
            <person name="Cunning R."/>
            <person name="Bay R.A."/>
            <person name="Gillette P."/>
            <person name="Baker A.C."/>
            <person name="Traylor-Knowles N."/>
        </authorList>
    </citation>
    <scope>NUCLEOTIDE SEQUENCE [LARGE SCALE GENOMIC DNA]</scope>
    <source>
        <strain evidence="1">RSMAS</strain>
        <tissue evidence="1">Whole animal</tissue>
    </source>
</reference>
<comment type="caution">
    <text evidence="1">The sequence shown here is derived from an EMBL/GenBank/DDBJ whole genome shotgun (WGS) entry which is preliminary data.</text>
</comment>
<protein>
    <submittedName>
        <fullName evidence="1">Uncharacterized protein</fullName>
    </submittedName>
</protein>
<proteinExistence type="predicted"/>
<name>A0A3M6UCV1_POCDA</name>
<gene>
    <name evidence="1" type="ORF">pdam_00010303</name>
</gene>
<keyword evidence="2" id="KW-1185">Reference proteome</keyword>
<dbReference type="AlphaFoldDB" id="A0A3M6UCV1"/>